<dbReference type="Pfam" id="PF00392">
    <property type="entry name" value="GntR"/>
    <property type="match status" value="1"/>
</dbReference>
<dbReference type="SUPFAM" id="SSF46785">
    <property type="entry name" value="Winged helix' DNA-binding domain"/>
    <property type="match status" value="1"/>
</dbReference>
<dbReference type="InterPro" id="IPR036388">
    <property type="entry name" value="WH-like_DNA-bd_sf"/>
</dbReference>
<accession>A0A5B9DML3</accession>
<dbReference type="GO" id="GO:0045892">
    <property type="term" value="P:negative regulation of DNA-templated transcription"/>
    <property type="evidence" value="ECO:0007669"/>
    <property type="project" value="TreeGrafter"/>
</dbReference>
<dbReference type="Proteomes" id="UP000321062">
    <property type="component" value="Chromosome"/>
</dbReference>
<evidence type="ECO:0000313" key="6">
    <source>
        <dbReference type="Proteomes" id="UP000321062"/>
    </source>
</evidence>
<dbReference type="Gene3D" id="3.40.1410.10">
    <property type="entry name" value="Chorismate lyase-like"/>
    <property type="match status" value="1"/>
</dbReference>
<dbReference type="InterPro" id="IPR036390">
    <property type="entry name" value="WH_DNA-bd_sf"/>
</dbReference>
<name>A0A5B9DML3_9HYPH</name>
<gene>
    <name evidence="5" type="ORF">FNA67_09170</name>
</gene>
<evidence type="ECO:0000256" key="3">
    <source>
        <dbReference type="ARBA" id="ARBA00023163"/>
    </source>
</evidence>
<dbReference type="PRINTS" id="PR00035">
    <property type="entry name" value="HTHGNTR"/>
</dbReference>
<protein>
    <submittedName>
        <fullName evidence="5">GntR family transcriptional regulator</fullName>
    </submittedName>
</protein>
<dbReference type="PANTHER" id="PTHR44846">
    <property type="entry name" value="MANNOSYL-D-GLYCERATE TRANSPORT/METABOLISM SYSTEM REPRESSOR MNGR-RELATED"/>
    <property type="match status" value="1"/>
</dbReference>
<keyword evidence="1" id="KW-0805">Transcription regulation</keyword>
<evidence type="ECO:0000256" key="1">
    <source>
        <dbReference type="ARBA" id="ARBA00023015"/>
    </source>
</evidence>
<evidence type="ECO:0000256" key="2">
    <source>
        <dbReference type="ARBA" id="ARBA00023125"/>
    </source>
</evidence>
<dbReference type="AlphaFoldDB" id="A0A5B9DML3"/>
<keyword evidence="2" id="KW-0238">DNA-binding</keyword>
<dbReference type="KEGG" id="yti:FNA67_09170"/>
<dbReference type="InterPro" id="IPR050679">
    <property type="entry name" value="Bact_HTH_transcr_reg"/>
</dbReference>
<dbReference type="EMBL" id="CP041690">
    <property type="protein sequence ID" value="QEE20333.1"/>
    <property type="molecule type" value="Genomic_DNA"/>
</dbReference>
<dbReference type="CDD" id="cd07377">
    <property type="entry name" value="WHTH_GntR"/>
    <property type="match status" value="1"/>
</dbReference>
<keyword evidence="3" id="KW-0804">Transcription</keyword>
<dbReference type="GO" id="GO:0003677">
    <property type="term" value="F:DNA binding"/>
    <property type="evidence" value="ECO:0007669"/>
    <property type="project" value="UniProtKB-KW"/>
</dbReference>
<dbReference type="InterPro" id="IPR000524">
    <property type="entry name" value="Tscrpt_reg_HTH_GntR"/>
</dbReference>
<dbReference type="SMART" id="SM00345">
    <property type="entry name" value="HTH_GNTR"/>
    <property type="match status" value="1"/>
</dbReference>
<dbReference type="SMART" id="SM00866">
    <property type="entry name" value="UTRA"/>
    <property type="match status" value="1"/>
</dbReference>
<dbReference type="OrthoDB" id="7173258at2"/>
<dbReference type="PROSITE" id="PS50949">
    <property type="entry name" value="HTH_GNTR"/>
    <property type="match status" value="1"/>
</dbReference>
<evidence type="ECO:0000259" key="4">
    <source>
        <dbReference type="PROSITE" id="PS50949"/>
    </source>
</evidence>
<dbReference type="GO" id="GO:0003700">
    <property type="term" value="F:DNA-binding transcription factor activity"/>
    <property type="evidence" value="ECO:0007669"/>
    <property type="project" value="InterPro"/>
</dbReference>
<feature type="domain" description="HTH gntR-type" evidence="4">
    <location>
        <begin position="34"/>
        <end position="102"/>
    </location>
</feature>
<evidence type="ECO:0000313" key="5">
    <source>
        <dbReference type="EMBL" id="QEE20333.1"/>
    </source>
</evidence>
<dbReference type="InterPro" id="IPR028978">
    <property type="entry name" value="Chorismate_lyase_/UTRA_dom_sf"/>
</dbReference>
<dbReference type="SUPFAM" id="SSF64288">
    <property type="entry name" value="Chorismate lyase-like"/>
    <property type="match status" value="1"/>
</dbReference>
<dbReference type="InterPro" id="IPR011663">
    <property type="entry name" value="UTRA"/>
</dbReference>
<dbReference type="PANTHER" id="PTHR44846:SF1">
    <property type="entry name" value="MANNOSYL-D-GLYCERATE TRANSPORT_METABOLISM SYSTEM REPRESSOR MNGR-RELATED"/>
    <property type="match status" value="1"/>
</dbReference>
<dbReference type="Pfam" id="PF07702">
    <property type="entry name" value="UTRA"/>
    <property type="match status" value="1"/>
</dbReference>
<dbReference type="Gene3D" id="1.10.10.10">
    <property type="entry name" value="Winged helix-like DNA-binding domain superfamily/Winged helix DNA-binding domain"/>
    <property type="match status" value="1"/>
</dbReference>
<organism evidence="5 6">
    <name type="scientific">Paradevosia tibetensis</name>
    <dbReference type="NCBI Taxonomy" id="1447062"/>
    <lineage>
        <taxon>Bacteria</taxon>
        <taxon>Pseudomonadati</taxon>
        <taxon>Pseudomonadota</taxon>
        <taxon>Alphaproteobacteria</taxon>
        <taxon>Hyphomicrobiales</taxon>
        <taxon>Devosiaceae</taxon>
        <taxon>Paradevosia</taxon>
    </lineage>
</organism>
<sequence length="277" mass="30061">MRQSSSEPGASGGTVSGESDSIFGANPVVLPQGGPLYLQLKRWIEDAIHRGAIKAGDALPSERDLALKADVSRVTVRKAVQHLVQEGVLIQRHGSGTFVAPQSQRVEQSLSHLTSFTEDMARRGMSVRSEWLDKGIYVPSPEETVALGLSSGDLVARLGRLRLSNDVPMAIERAALSARILPDPQSVQASLYTQLDKSGFRPVRAIQRIRAANLGEKDAKLLDVPAGSASLNIERISYLASGRVIEFTRSIYRGDTYDFVAELRLGETLRQTGNANE</sequence>
<keyword evidence="6" id="KW-1185">Reference proteome</keyword>
<proteinExistence type="predicted"/>
<reference evidence="5 6" key="1">
    <citation type="journal article" date="2015" name="Int. J. Syst. Evol. Microbiol.">
        <title>Youhaiella tibetensis gen. nov., sp. nov., isolated from subsurface sediment.</title>
        <authorList>
            <person name="Wang Y.X."/>
            <person name="Huang F.Q."/>
            <person name="Nogi Y."/>
            <person name="Pang S.J."/>
            <person name="Wang P.K."/>
            <person name="Lv J."/>
        </authorList>
    </citation>
    <scope>NUCLEOTIDE SEQUENCE [LARGE SCALE GENOMIC DNA]</scope>
    <source>
        <strain evidence="6">fig4</strain>
    </source>
</reference>